<dbReference type="PROSITE" id="PS00237">
    <property type="entry name" value="G_PROTEIN_RECEP_F1_1"/>
    <property type="match status" value="1"/>
</dbReference>
<feature type="transmembrane region" description="Helical" evidence="10">
    <location>
        <begin position="314"/>
        <end position="336"/>
    </location>
</feature>
<dbReference type="STRING" id="8081.ENSPREP00000003596"/>
<dbReference type="OMA" id="YYKIALF"/>
<keyword evidence="6 10" id="KW-0472">Membrane</keyword>
<feature type="transmembrane region" description="Helical" evidence="10">
    <location>
        <begin position="96"/>
        <end position="118"/>
    </location>
</feature>
<feature type="transmembrane region" description="Helical" evidence="10">
    <location>
        <begin position="67"/>
        <end position="89"/>
    </location>
</feature>
<dbReference type="AlphaFoldDB" id="A0A3P9N1Y2"/>
<evidence type="ECO:0000256" key="5">
    <source>
        <dbReference type="ARBA" id="ARBA00023040"/>
    </source>
</evidence>
<keyword evidence="13" id="KW-1185">Reference proteome</keyword>
<dbReference type="Proteomes" id="UP000242638">
    <property type="component" value="Unassembled WGS sequence"/>
</dbReference>
<keyword evidence="7 9" id="KW-0675">Receptor</keyword>
<dbReference type="PRINTS" id="PR01157">
    <property type="entry name" value="P2YPURNOCPTR"/>
</dbReference>
<evidence type="ECO:0000256" key="9">
    <source>
        <dbReference type="RuleBase" id="RU000688"/>
    </source>
</evidence>
<dbReference type="GO" id="GO:0004930">
    <property type="term" value="F:G protein-coupled receptor activity"/>
    <property type="evidence" value="ECO:0007669"/>
    <property type="project" value="UniProtKB-KW"/>
</dbReference>
<comment type="subcellular location">
    <subcellularLocation>
        <location evidence="1">Cell membrane</location>
        <topology evidence="1">Multi-pass membrane protein</topology>
    </subcellularLocation>
</comment>
<dbReference type="Gene3D" id="1.20.1070.10">
    <property type="entry name" value="Rhodopsin 7-helix transmembrane proteins"/>
    <property type="match status" value="1"/>
</dbReference>
<dbReference type="Ensembl" id="ENSPRET00000003651.1">
    <property type="protein sequence ID" value="ENSPREP00000003596.1"/>
    <property type="gene ID" value="ENSPREG00000002604.1"/>
</dbReference>
<reference evidence="12" key="2">
    <citation type="submission" date="2025-08" db="UniProtKB">
        <authorList>
            <consortium name="Ensembl"/>
        </authorList>
    </citation>
    <scope>IDENTIFICATION</scope>
    <source>
        <strain evidence="12">Guanapo</strain>
    </source>
</reference>
<reference evidence="12" key="3">
    <citation type="submission" date="2025-09" db="UniProtKB">
        <authorList>
            <consortium name="Ensembl"/>
        </authorList>
    </citation>
    <scope>IDENTIFICATION</scope>
    <source>
        <strain evidence="12">Guanapo</strain>
    </source>
</reference>
<keyword evidence="3 9" id="KW-0812">Transmembrane</keyword>
<feature type="transmembrane region" description="Helical" evidence="10">
    <location>
        <begin position="270"/>
        <end position="287"/>
    </location>
</feature>
<keyword evidence="2" id="KW-1003">Cell membrane</keyword>
<dbReference type="SUPFAM" id="SSF81321">
    <property type="entry name" value="Family A G protein-coupled receptor-like"/>
    <property type="match status" value="1"/>
</dbReference>
<dbReference type="PANTHER" id="PTHR24231">
    <property type="entry name" value="PURINOCEPTOR-RELATED G-PROTEIN COUPLED RECEPTOR"/>
    <property type="match status" value="1"/>
</dbReference>
<feature type="domain" description="G-protein coupled receptors family 1 profile" evidence="11">
    <location>
        <begin position="78"/>
        <end position="334"/>
    </location>
</feature>
<accession>A0A3P9N1Y2</accession>
<evidence type="ECO:0000256" key="8">
    <source>
        <dbReference type="ARBA" id="ARBA00023224"/>
    </source>
</evidence>
<evidence type="ECO:0000256" key="1">
    <source>
        <dbReference type="ARBA" id="ARBA00004651"/>
    </source>
</evidence>
<dbReference type="GO" id="GO:0005886">
    <property type="term" value="C:plasma membrane"/>
    <property type="evidence" value="ECO:0007669"/>
    <property type="project" value="UniProtKB-SubCell"/>
</dbReference>
<keyword evidence="4 10" id="KW-1133">Transmembrane helix</keyword>
<evidence type="ECO:0000256" key="7">
    <source>
        <dbReference type="ARBA" id="ARBA00023170"/>
    </source>
</evidence>
<organism evidence="12 13">
    <name type="scientific">Poecilia reticulata</name>
    <name type="common">Guppy</name>
    <name type="synonym">Acanthophacelus reticulatus</name>
    <dbReference type="NCBI Taxonomy" id="8081"/>
    <lineage>
        <taxon>Eukaryota</taxon>
        <taxon>Metazoa</taxon>
        <taxon>Chordata</taxon>
        <taxon>Craniata</taxon>
        <taxon>Vertebrata</taxon>
        <taxon>Euteleostomi</taxon>
        <taxon>Actinopterygii</taxon>
        <taxon>Neopterygii</taxon>
        <taxon>Teleostei</taxon>
        <taxon>Neoteleostei</taxon>
        <taxon>Acanthomorphata</taxon>
        <taxon>Ovalentaria</taxon>
        <taxon>Atherinomorphae</taxon>
        <taxon>Cyprinodontiformes</taxon>
        <taxon>Poeciliidae</taxon>
        <taxon>Poeciliinae</taxon>
        <taxon>Poecilia</taxon>
    </lineage>
</organism>
<dbReference type="GeneTree" id="ENSGT01150000287001"/>
<dbReference type="PROSITE" id="PS50262">
    <property type="entry name" value="G_PROTEIN_RECEP_F1_2"/>
    <property type="match status" value="1"/>
</dbReference>
<name>A0A3P9N1Y2_POERE</name>
<evidence type="ECO:0000256" key="2">
    <source>
        <dbReference type="ARBA" id="ARBA00022475"/>
    </source>
</evidence>
<dbReference type="InterPro" id="IPR017452">
    <property type="entry name" value="GPCR_Rhodpsn_7TM"/>
</dbReference>
<evidence type="ECO:0000313" key="12">
    <source>
        <dbReference type="Ensembl" id="ENSPREP00000003596.1"/>
    </source>
</evidence>
<feature type="transmembrane region" description="Helical" evidence="10">
    <location>
        <begin position="226"/>
        <end position="249"/>
    </location>
</feature>
<keyword evidence="5 9" id="KW-0297">G-protein coupled receptor</keyword>
<dbReference type="PANTHER" id="PTHR24231:SF14">
    <property type="entry name" value="SUCCINATE RECEPTOR 1"/>
    <property type="match status" value="1"/>
</dbReference>
<keyword evidence="8 9" id="KW-0807">Transducer</keyword>
<evidence type="ECO:0000256" key="3">
    <source>
        <dbReference type="ARBA" id="ARBA00022692"/>
    </source>
</evidence>
<dbReference type="Pfam" id="PF00001">
    <property type="entry name" value="7tm_1"/>
    <property type="match status" value="1"/>
</dbReference>
<feature type="transmembrane region" description="Helical" evidence="10">
    <location>
        <begin position="177"/>
        <end position="200"/>
    </location>
</feature>
<dbReference type="InterPro" id="IPR000276">
    <property type="entry name" value="GPCR_Rhodpsn"/>
</dbReference>
<proteinExistence type="inferred from homology"/>
<evidence type="ECO:0000256" key="10">
    <source>
        <dbReference type="SAM" id="Phobius"/>
    </source>
</evidence>
<evidence type="ECO:0000259" key="11">
    <source>
        <dbReference type="PROSITE" id="PS50262"/>
    </source>
</evidence>
<evidence type="ECO:0000313" key="13">
    <source>
        <dbReference type="Proteomes" id="UP000242638"/>
    </source>
</evidence>
<reference evidence="13" key="1">
    <citation type="submission" date="2013-11" db="EMBL/GenBank/DDBJ databases">
        <title>The genomic landscape of the Guanapo guppy.</title>
        <authorList>
            <person name="Kuenstner A."/>
            <person name="Dreyer C."/>
        </authorList>
    </citation>
    <scope>NUCLEOTIDE SEQUENCE</scope>
    <source>
        <strain evidence="13">Guanapo</strain>
    </source>
</reference>
<comment type="similarity">
    <text evidence="9">Belongs to the G-protein coupled receptor 1 family.</text>
</comment>
<sequence length="371" mass="42633">MALVVRRPVTLYERHYFLFTLCSVQIVAAQAPCLTPVHTGRNCRNHTMVMNSTNLNEVLERYYLSPLYALEFCVGFPLNLVVVLGYIFCLQEWQSCNVYVFSLAISDLIFLCTLPHLSYLYANVQAVTVPALCVINRYVLHVNLYSSILFMVWISMDRFLLIKYPMRNHRLLRPRAALVVTGLTWLVVNVEVCPLITLLVQDLQKKNWSSCEDFASLKGDINPLGYSLGLTVTGYILPLLALCAFSQQISHLLQMQERAVQHRTSYKRPLRVVASATVMFLILYTPYHVLRNIRIASQQPWAHVDSSSLDYIKAMYVLTRPLAFLHSIINPVFYFLMGDKFRELLMSKIRNVSSKTKLRREPAQPCLPQES</sequence>
<evidence type="ECO:0000256" key="6">
    <source>
        <dbReference type="ARBA" id="ARBA00023136"/>
    </source>
</evidence>
<feature type="transmembrane region" description="Helical" evidence="10">
    <location>
        <begin position="138"/>
        <end position="156"/>
    </location>
</feature>
<evidence type="ECO:0000256" key="4">
    <source>
        <dbReference type="ARBA" id="ARBA00022989"/>
    </source>
</evidence>
<protein>
    <submittedName>
        <fullName evidence="12">Succinate receptor 1</fullName>
    </submittedName>
</protein>
<dbReference type="PRINTS" id="PR00237">
    <property type="entry name" value="GPCRRHODOPSN"/>
</dbReference>